<evidence type="ECO:0000256" key="1">
    <source>
        <dbReference type="SAM" id="SignalP"/>
    </source>
</evidence>
<feature type="signal peptide" evidence="1">
    <location>
        <begin position="1"/>
        <end position="21"/>
    </location>
</feature>
<keyword evidence="1" id="KW-0732">Signal</keyword>
<keyword evidence="2" id="KW-0645">Protease</keyword>
<organism evidence="2">
    <name type="scientific">Cotesia flavipes</name>
    <name type="common">Parasitic wasp</name>
    <name type="synonym">Apanteles flavipes</name>
    <dbReference type="NCBI Taxonomy" id="89805"/>
    <lineage>
        <taxon>Eukaryota</taxon>
        <taxon>Metazoa</taxon>
        <taxon>Ecdysozoa</taxon>
        <taxon>Arthropoda</taxon>
        <taxon>Hexapoda</taxon>
        <taxon>Insecta</taxon>
        <taxon>Pterygota</taxon>
        <taxon>Neoptera</taxon>
        <taxon>Endopterygota</taxon>
        <taxon>Hymenoptera</taxon>
        <taxon>Apocrita</taxon>
        <taxon>Ichneumonoidea</taxon>
        <taxon>Braconidae</taxon>
        <taxon>Microgastrinae</taxon>
        <taxon>Cotesia</taxon>
    </lineage>
</organism>
<accession>A0A8K1YTR8</accession>
<dbReference type="EMBL" id="MZ746699">
    <property type="protein sequence ID" value="UEP64292.1"/>
    <property type="molecule type" value="mRNA"/>
</dbReference>
<dbReference type="AlphaFoldDB" id="A0A8K1YTR8"/>
<reference evidence="2" key="1">
    <citation type="submission" date="2021-08" db="EMBL/GenBank/DDBJ databases">
        <title>Proteotranscriptomics reveals the secretory dynamics of teratocytes, master regulators of parasitization by the endoparasitoid wasp Cotesia flavipes.</title>
        <authorList>
            <person name="Pinto C.G."/>
            <person name="Walker A.A."/>
            <person name="Robinson S."/>
            <person name="King G.F."/>
            <person name="Rossi G.D."/>
        </authorList>
    </citation>
    <scope>NUCLEOTIDE SEQUENCE</scope>
</reference>
<dbReference type="GO" id="GO:0006508">
    <property type="term" value="P:proteolysis"/>
    <property type="evidence" value="ECO:0007669"/>
    <property type="project" value="UniProtKB-KW"/>
</dbReference>
<evidence type="ECO:0000313" key="2">
    <source>
        <dbReference type="EMBL" id="UEP64292.1"/>
    </source>
</evidence>
<sequence length="179" mass="20313">MNTQVFFIGALACYTISQISTSPVRDNGRNQLESYKETGNLHILMISPDGTQSILKPKDVLSLKSELEKNAGKMILYKLVDGKENSYLLTDHQLQRLVDFEVIAIVSRNESDILKNPGFGHRMVILEKDGTLKSFIYNLTLMEAVHQLPQNYPYNFSTSKNAYHTAFQNSNPSKIDFHL</sequence>
<keyword evidence="2" id="KW-0378">Hydrolase</keyword>
<feature type="chain" id="PRO_5035438682" evidence="1">
    <location>
        <begin position="22"/>
        <end position="179"/>
    </location>
</feature>
<dbReference type="GO" id="GO:0008233">
    <property type="term" value="F:peptidase activity"/>
    <property type="evidence" value="ECO:0007669"/>
    <property type="project" value="UniProtKB-KW"/>
</dbReference>
<proteinExistence type="evidence at transcript level"/>
<protein>
    <submittedName>
        <fullName evidence="2">Teratocyte cysteine protease</fullName>
    </submittedName>
</protein>
<name>A0A8K1YTR8_COTFL</name>